<keyword evidence="1" id="KW-0238">DNA-binding</keyword>
<dbReference type="Proteomes" id="UP000268230">
    <property type="component" value="Chromosome"/>
</dbReference>
<evidence type="ECO:0000313" key="2">
    <source>
        <dbReference type="Proteomes" id="UP000268230"/>
    </source>
</evidence>
<protein>
    <submittedName>
        <fullName evidence="1">Com family DNA-binding transcriptional regulator</fullName>
    </submittedName>
</protein>
<sequence length="92" mass="9932">MFIDFRCGQCRKLLARITPASELQIKCGRCRTLNHVKAMRFEPSPLSESPAALAAIRSDRNGAAIDGVNRTAIERNLSSSRPAGHSLPAGAQ</sequence>
<evidence type="ECO:0000313" key="1">
    <source>
        <dbReference type="EMBL" id="AZL70187.1"/>
    </source>
</evidence>
<accession>A0A3Q8U3Z6</accession>
<proteinExistence type="predicted"/>
<dbReference type="GO" id="GO:0003677">
    <property type="term" value="F:DNA binding"/>
    <property type="evidence" value="ECO:0007669"/>
    <property type="project" value="UniProtKB-KW"/>
</dbReference>
<dbReference type="AlphaFoldDB" id="A0A3Q8U3Z6"/>
<organism evidence="1 2">
    <name type="scientific">Pseudomonas entomophila</name>
    <dbReference type="NCBI Taxonomy" id="312306"/>
    <lineage>
        <taxon>Bacteria</taxon>
        <taxon>Pseudomonadati</taxon>
        <taxon>Pseudomonadota</taxon>
        <taxon>Gammaproteobacteria</taxon>
        <taxon>Pseudomonadales</taxon>
        <taxon>Pseudomonadaceae</taxon>
        <taxon>Pseudomonas</taxon>
    </lineage>
</organism>
<dbReference type="Pfam" id="PF10122">
    <property type="entry name" value="Zn_ribbon_Com"/>
    <property type="match status" value="1"/>
</dbReference>
<gene>
    <name evidence="1" type="ORF">EJA05_21780</name>
</gene>
<name>A0A3Q8U3Z6_9PSED</name>
<dbReference type="OrthoDB" id="5460091at2"/>
<reference evidence="1 2" key="1">
    <citation type="submission" date="2018-12" db="EMBL/GenBank/DDBJ databases">
        <authorList>
            <person name="Li S."/>
            <person name="Yang R."/>
            <person name="Chen G."/>
            <person name="Zou L."/>
            <person name="Zhang C."/>
            <person name="Chen Y."/>
            <person name="Liu Z."/>
            <person name="Li Y."/>
            <person name="Yan Y."/>
            <person name="Huang M."/>
            <person name="Chen T."/>
        </authorList>
    </citation>
    <scope>NUCLEOTIDE SEQUENCE [LARGE SCALE GENOMIC DNA]</scope>
    <source>
        <strain evidence="1 2">1257</strain>
    </source>
</reference>
<dbReference type="InterPro" id="IPR019294">
    <property type="entry name" value="Translation_reg_Com"/>
</dbReference>
<dbReference type="EMBL" id="CP034338">
    <property type="protein sequence ID" value="AZL70187.1"/>
    <property type="molecule type" value="Genomic_DNA"/>
</dbReference>
<dbReference type="KEGG" id="pory:EJA05_21780"/>